<organism evidence="1 2">
    <name type="scientific">Clostridium ragsdalei P11</name>
    <dbReference type="NCBI Taxonomy" id="1353534"/>
    <lineage>
        <taxon>Bacteria</taxon>
        <taxon>Bacillati</taxon>
        <taxon>Bacillota</taxon>
        <taxon>Clostridia</taxon>
        <taxon>Eubacteriales</taxon>
        <taxon>Clostridiaceae</taxon>
        <taxon>Clostridium</taxon>
    </lineage>
</organism>
<protein>
    <submittedName>
        <fullName evidence="1">Uncharacterized protein</fullName>
    </submittedName>
</protein>
<dbReference type="SUPFAM" id="SSF55469">
    <property type="entry name" value="FMN-dependent nitroreductase-like"/>
    <property type="match status" value="1"/>
</dbReference>
<dbReference type="AlphaFoldDB" id="A0A1A6AJC2"/>
<dbReference type="Proteomes" id="UP000093954">
    <property type="component" value="Unassembled WGS sequence"/>
</dbReference>
<evidence type="ECO:0000313" key="1">
    <source>
        <dbReference type="EMBL" id="OBR90149.1"/>
    </source>
</evidence>
<name>A0A1A6AJC2_9CLOT</name>
<reference evidence="1 2" key="1">
    <citation type="journal article" date="2012" name="Front. Microbiol.">
        <title>Draft Genome Sequence of the Virulent Strain 01-B526 of the Fish Pathogen Aeromonas salmonicida.</title>
        <authorList>
            <person name="Charette S.J."/>
            <person name="Brochu F."/>
            <person name="Boyle B."/>
            <person name="Filion G."/>
            <person name="Tanaka K.H."/>
            <person name="Derome N."/>
        </authorList>
    </citation>
    <scope>NUCLEOTIDE SEQUENCE [LARGE SCALE GENOMIC DNA]</scope>
    <source>
        <strain evidence="1 2">P11</strain>
    </source>
</reference>
<gene>
    <name evidence="1" type="ORF">CLRAG_37560</name>
</gene>
<dbReference type="InterPro" id="IPR000415">
    <property type="entry name" value="Nitroreductase-like"/>
</dbReference>
<dbReference type="PATRIC" id="fig|1353534.3.peg.3821"/>
<accession>A0A1A6AJC2</accession>
<dbReference type="EMBL" id="LROS01000075">
    <property type="protein sequence ID" value="OBR90149.1"/>
    <property type="molecule type" value="Genomic_DNA"/>
</dbReference>
<keyword evidence="2" id="KW-1185">Reference proteome</keyword>
<dbReference type="GO" id="GO:0016491">
    <property type="term" value="F:oxidoreductase activity"/>
    <property type="evidence" value="ECO:0007669"/>
    <property type="project" value="InterPro"/>
</dbReference>
<comment type="caution">
    <text evidence="1">The sequence shown here is derived from an EMBL/GenBank/DDBJ whole genome shotgun (WGS) entry which is preliminary data.</text>
</comment>
<proteinExistence type="predicted"/>
<evidence type="ECO:0000313" key="2">
    <source>
        <dbReference type="Proteomes" id="UP000093954"/>
    </source>
</evidence>
<sequence length="32" mass="3952">MSIEAIYNRRSIRKYKSKEISIDKKLYLGRYK</sequence>